<feature type="region of interest" description="Disordered" evidence="1">
    <location>
        <begin position="196"/>
        <end position="218"/>
    </location>
</feature>
<protein>
    <recommendedName>
        <fullName evidence="4">Crinkler (CRN) family protein</fullName>
    </recommendedName>
</protein>
<accession>A0A9X8H4C2</accession>
<dbReference type="Proteomes" id="UP000275652">
    <property type="component" value="Unassembled WGS sequence"/>
</dbReference>
<sequence length="390" mass="44252">MTILLTKPIHEVWFEFNEDKCDFRYMPVWAWDEILTCHSELYSKLALDVVTDCFRRWGGVPRYVLRYALVDTQQLLLEDALDVAKCDWVLNAIGKLEANCPESHRLLHYQVDSETFINHHVDFASHYVQDKVYKRLRDDNERRLVELLAASYNGSDNFTVLYTRLFERYVHSVLPHGGSFRIRRLIQPDGVCPSLVDNEDHYDEGSDDEEKSDDAMDTEGENVVAEDLDPGEGSAAAPVVWDIDGKKGIVHVPRQQPVEFNSDSEVATAAIGVYLRPTIKHDLSVDAIVKPDVVVTIAAKHPCKQKDLNDVLNLLGNPPAPRLFFVVPPNGFADFQYQQYVTQEGTPTTHLSASVRSIHQYVMQVTPSVQAGMTQHPSSDEGTKKRLRDE</sequence>
<evidence type="ECO:0000313" key="3">
    <source>
        <dbReference type="Proteomes" id="UP000275652"/>
    </source>
</evidence>
<evidence type="ECO:0008006" key="4">
    <source>
        <dbReference type="Google" id="ProtNLM"/>
    </source>
</evidence>
<feature type="compositionally biased region" description="Basic and acidic residues" evidence="1">
    <location>
        <begin position="378"/>
        <end position="390"/>
    </location>
</feature>
<name>A0A9X8H4C2_APHAT</name>
<gene>
    <name evidence="2" type="ORF">DYB28_013250</name>
</gene>
<organism evidence="2 3">
    <name type="scientific">Aphanomyces astaci</name>
    <name type="common">Crayfish plague agent</name>
    <dbReference type="NCBI Taxonomy" id="112090"/>
    <lineage>
        <taxon>Eukaryota</taxon>
        <taxon>Sar</taxon>
        <taxon>Stramenopiles</taxon>
        <taxon>Oomycota</taxon>
        <taxon>Saprolegniomycetes</taxon>
        <taxon>Saprolegniales</taxon>
        <taxon>Verrucalvaceae</taxon>
        <taxon>Aphanomyces</taxon>
    </lineage>
</organism>
<dbReference type="PANTHER" id="PTHR33129">
    <property type="entry name" value="PROTEIN KINASE DOMAIN-CONTAINING PROTEIN-RELATED"/>
    <property type="match status" value="1"/>
</dbReference>
<dbReference type="PANTHER" id="PTHR33129:SF1">
    <property type="entry name" value="ATP-BINDING PROTEIN"/>
    <property type="match status" value="1"/>
</dbReference>
<dbReference type="EMBL" id="QUTI01039397">
    <property type="protein sequence ID" value="RLO00639.1"/>
    <property type="molecule type" value="Genomic_DNA"/>
</dbReference>
<proteinExistence type="predicted"/>
<feature type="compositionally biased region" description="Acidic residues" evidence="1">
    <location>
        <begin position="200"/>
        <end position="218"/>
    </location>
</feature>
<feature type="region of interest" description="Disordered" evidence="1">
    <location>
        <begin position="369"/>
        <end position="390"/>
    </location>
</feature>
<reference evidence="2 3" key="1">
    <citation type="journal article" date="2018" name="J. Invertebr. Pathol.">
        <title>New genotyping method for the causative agent of crayfish plague (Aphanomyces astaci) based on whole genome data.</title>
        <authorList>
            <person name="Minardi D."/>
            <person name="Studholme D.J."/>
            <person name="van der Giezen M."/>
            <person name="Pretto T."/>
            <person name="Oidtmann B."/>
        </authorList>
    </citation>
    <scope>NUCLEOTIDE SEQUENCE [LARGE SCALE GENOMIC DNA]</scope>
    <source>
        <strain evidence="2 3">KB13</strain>
    </source>
</reference>
<dbReference type="InterPro" id="IPR052980">
    <property type="entry name" value="Crinkler_effector"/>
</dbReference>
<evidence type="ECO:0000256" key="1">
    <source>
        <dbReference type="SAM" id="MobiDB-lite"/>
    </source>
</evidence>
<comment type="caution">
    <text evidence="2">The sequence shown here is derived from an EMBL/GenBank/DDBJ whole genome shotgun (WGS) entry which is preliminary data.</text>
</comment>
<evidence type="ECO:0000313" key="2">
    <source>
        <dbReference type="EMBL" id="RLO00639.1"/>
    </source>
</evidence>
<dbReference type="AlphaFoldDB" id="A0A9X8H4C2"/>